<dbReference type="Proteomes" id="UP000053890">
    <property type="component" value="Unassembled WGS sequence"/>
</dbReference>
<gene>
    <name evidence="2" type="ORF">RHOBADRAFT_44934</name>
</gene>
<evidence type="ECO:0000256" key="1">
    <source>
        <dbReference type="SAM" id="Phobius"/>
    </source>
</evidence>
<keyword evidence="3" id="KW-1185">Reference proteome</keyword>
<name>A0A194S1Q7_RHOGW</name>
<reference evidence="2 3" key="1">
    <citation type="journal article" date="2015" name="Front. Microbiol.">
        <title>Genome sequence of the plant growth promoting endophytic yeast Rhodotorula graminis WP1.</title>
        <authorList>
            <person name="Firrincieli A."/>
            <person name="Otillar R."/>
            <person name="Salamov A."/>
            <person name="Schmutz J."/>
            <person name="Khan Z."/>
            <person name="Redman R.S."/>
            <person name="Fleck N.D."/>
            <person name="Lindquist E."/>
            <person name="Grigoriev I.V."/>
            <person name="Doty S.L."/>
        </authorList>
    </citation>
    <scope>NUCLEOTIDE SEQUENCE [LARGE SCALE GENOMIC DNA]</scope>
    <source>
        <strain evidence="2 3">WP1</strain>
    </source>
</reference>
<protein>
    <submittedName>
        <fullName evidence="2">Uncharacterized protein</fullName>
    </submittedName>
</protein>
<dbReference type="AlphaFoldDB" id="A0A194S1Q7"/>
<dbReference type="Pfam" id="PF11927">
    <property type="entry name" value="HODM_asu-like"/>
    <property type="match status" value="1"/>
</dbReference>
<evidence type="ECO:0000313" key="3">
    <source>
        <dbReference type="Proteomes" id="UP000053890"/>
    </source>
</evidence>
<dbReference type="GeneID" id="28974961"/>
<organism evidence="2 3">
    <name type="scientific">Rhodotorula graminis (strain WP1)</name>
    <dbReference type="NCBI Taxonomy" id="578459"/>
    <lineage>
        <taxon>Eukaryota</taxon>
        <taxon>Fungi</taxon>
        <taxon>Dikarya</taxon>
        <taxon>Basidiomycota</taxon>
        <taxon>Pucciniomycotina</taxon>
        <taxon>Microbotryomycetes</taxon>
        <taxon>Sporidiobolales</taxon>
        <taxon>Sporidiobolaceae</taxon>
        <taxon>Rhodotorula</taxon>
    </lineage>
</organism>
<accession>A0A194S1Q7</accession>
<dbReference type="EMBL" id="KQ474080">
    <property type="protein sequence ID" value="KPV74444.1"/>
    <property type="molecule type" value="Genomic_DNA"/>
</dbReference>
<dbReference type="InterPro" id="IPR021848">
    <property type="entry name" value="HODM_asu-like"/>
</dbReference>
<dbReference type="RefSeq" id="XP_018270493.1">
    <property type="nucleotide sequence ID" value="XM_018414513.1"/>
</dbReference>
<evidence type="ECO:0000313" key="2">
    <source>
        <dbReference type="EMBL" id="KPV74444.1"/>
    </source>
</evidence>
<keyword evidence="1" id="KW-0472">Membrane</keyword>
<proteinExistence type="predicted"/>
<dbReference type="OMA" id="INHWIEI"/>
<sequence length="419" mass="47322">MLDFMPVAHYASLGAVLGVATALSLLVVLLEPRLGLLAKLHGFPDTLKTSLPTRLSTLVDDAVNRLGFPARARGPSALADPDPLANLALRSATTRDHLYVNKCLRWPYFQTMAHQAMHVNHWIEIDARYEAEMQYKASVVQRYRDETVISLPENDEGAGELLETLVDYLPKRYPTLFAPLPNGGIHNKVLGERHYDLKGMTGTDALVVVSKLVQDDFLMGREREDGHVYFVGGIVAVPGFYSFKDKVGKSMREVHEPVPQFNDKILMSVERTLKRFKPEEPFERSSWEIVDDLKAHKHNIATLEGDDKLADDLPPSEYIFRIDHQTFRKLPKSRAVVFGVHPILRPLHEFADLPLVPALLATVHKRGPSDLMQYKLNFRYQDKLLPYLKELTQSQIDRGLITGDEDVAEFRALLGKVKA</sequence>
<dbReference type="STRING" id="578459.A0A194S1Q7"/>
<keyword evidence="1" id="KW-1133">Transmembrane helix</keyword>
<feature type="transmembrane region" description="Helical" evidence="1">
    <location>
        <begin position="12"/>
        <end position="30"/>
    </location>
</feature>
<dbReference type="OrthoDB" id="5043642at2759"/>
<keyword evidence="1" id="KW-0812">Transmembrane</keyword>